<name>A0A1Q9CID5_SYMMI</name>
<protein>
    <submittedName>
        <fullName evidence="2">Thylakoid lumenal protein, chloroplastic</fullName>
    </submittedName>
</protein>
<reference evidence="2 3" key="1">
    <citation type="submission" date="2016-02" db="EMBL/GenBank/DDBJ databases">
        <title>Genome analysis of coral dinoflagellate symbionts highlights evolutionary adaptations to a symbiotic lifestyle.</title>
        <authorList>
            <person name="Aranda M."/>
            <person name="Li Y."/>
            <person name="Liew Y.J."/>
            <person name="Baumgarten S."/>
            <person name="Simakov O."/>
            <person name="Wilson M."/>
            <person name="Piel J."/>
            <person name="Ashoor H."/>
            <person name="Bougouffa S."/>
            <person name="Bajic V.B."/>
            <person name="Ryu T."/>
            <person name="Ravasi T."/>
            <person name="Bayer T."/>
            <person name="Micklem G."/>
            <person name="Kim H."/>
            <person name="Bhak J."/>
            <person name="Lajeunesse T.C."/>
            <person name="Voolstra C.R."/>
        </authorList>
    </citation>
    <scope>NUCLEOTIDE SEQUENCE [LARGE SCALE GENOMIC DNA]</scope>
    <source>
        <strain evidence="2 3">CCMP2467</strain>
    </source>
</reference>
<dbReference type="InterPro" id="IPR001646">
    <property type="entry name" value="5peptide_repeat"/>
</dbReference>
<dbReference type="Pfam" id="PF00805">
    <property type="entry name" value="Pentapeptide"/>
    <property type="match status" value="2"/>
</dbReference>
<accession>A0A1Q9CID5</accession>
<evidence type="ECO:0000313" key="2">
    <source>
        <dbReference type="EMBL" id="OLP82685.1"/>
    </source>
</evidence>
<sequence length="576" mass="59886">MCRIAEASILISDFEVSSGPLWRLFVAEGCRYRLGSTLRTGKGSAHRRNMRRSRIGTAAAVAVALVTLRSLAFLGTQPSQTAGPSRRHLMTSGGILGAMALEAWMPSPAEALGSRDRRVAYPPINKQDPRRCEWKTSQIAQASAQRDKLYDLRECNLAGTSAADNDVSGALMNKGDFSKVNFENAQLTKVVAAEANFEGANFKNSVADRMDLTKANLKNAIFKNAMLTTSSFEEANVEGADFTDAFLDSQSVRVLCTNPTMKGTNPVTGADTFLSAGCDIQIREPENLCYHYYLAVVSASQKAAMSYGNYKYDGFGGGYGNYMGGAVGTMQTASLPTQAVGTNSGAAFQRTAFSGNTAAMATQNVADVGQFKTMTPDALKTQPAGAFTNYDAMATRPPQSYGGCGTQNFSGYGGYSQGYAGQGYGAGAQATGAAGSYGQGCGQAYQGYGGYAGAGYGAPDQTYGNAYGPGYGGTGYGGGQGGQGGCGYGYGPSGYGQGAGYGYDARGYNGLQDAAATQQLSAQQVYNKDVSGSFVRGGGMYGGTPGYNAYAGYPAGAGGGQVAMGRKPRARRSVCC</sequence>
<dbReference type="Proteomes" id="UP000186817">
    <property type="component" value="Unassembled WGS sequence"/>
</dbReference>
<organism evidence="2 3">
    <name type="scientific">Symbiodinium microadriaticum</name>
    <name type="common">Dinoflagellate</name>
    <name type="synonym">Zooxanthella microadriatica</name>
    <dbReference type="NCBI Taxonomy" id="2951"/>
    <lineage>
        <taxon>Eukaryota</taxon>
        <taxon>Sar</taxon>
        <taxon>Alveolata</taxon>
        <taxon>Dinophyceae</taxon>
        <taxon>Suessiales</taxon>
        <taxon>Symbiodiniaceae</taxon>
        <taxon>Symbiodinium</taxon>
    </lineage>
</organism>
<evidence type="ECO:0000313" key="3">
    <source>
        <dbReference type="Proteomes" id="UP000186817"/>
    </source>
</evidence>
<dbReference type="OrthoDB" id="9989223at2759"/>
<dbReference type="PANTHER" id="PTHR47485">
    <property type="entry name" value="THYLAKOID LUMENAL 17.4 KDA PROTEIN, CHLOROPLASTIC"/>
    <property type="match status" value="1"/>
</dbReference>
<dbReference type="Gene3D" id="2.160.20.80">
    <property type="entry name" value="E3 ubiquitin-protein ligase SopA"/>
    <property type="match status" value="1"/>
</dbReference>
<proteinExistence type="predicted"/>
<dbReference type="AlphaFoldDB" id="A0A1Q9CID5"/>
<dbReference type="EMBL" id="LSRX01001173">
    <property type="protein sequence ID" value="OLP82685.1"/>
    <property type="molecule type" value="Genomic_DNA"/>
</dbReference>
<dbReference type="PANTHER" id="PTHR47485:SF1">
    <property type="entry name" value="THYLAKOID LUMENAL 17.4 KDA PROTEIN, CHLOROPLASTIC"/>
    <property type="match status" value="1"/>
</dbReference>
<keyword evidence="1" id="KW-0677">Repeat</keyword>
<evidence type="ECO:0000256" key="1">
    <source>
        <dbReference type="ARBA" id="ARBA00022737"/>
    </source>
</evidence>
<gene>
    <name evidence="2" type="ORF">AK812_SmicGene36619</name>
</gene>
<dbReference type="SUPFAM" id="SSF141571">
    <property type="entry name" value="Pentapeptide repeat-like"/>
    <property type="match status" value="1"/>
</dbReference>
<keyword evidence="3" id="KW-1185">Reference proteome</keyword>
<comment type="caution">
    <text evidence="2">The sequence shown here is derived from an EMBL/GenBank/DDBJ whole genome shotgun (WGS) entry which is preliminary data.</text>
</comment>